<dbReference type="OrthoDB" id="3065712at2759"/>
<name>A0A9W8IU41_9AGAR</name>
<evidence type="ECO:0000313" key="2">
    <source>
        <dbReference type="Proteomes" id="UP001140091"/>
    </source>
</evidence>
<protein>
    <recommendedName>
        <fullName evidence="3">F-box domain-containing protein</fullName>
    </recommendedName>
</protein>
<gene>
    <name evidence="1" type="ORF">H1R20_g15235</name>
</gene>
<feature type="non-terminal residue" evidence="1">
    <location>
        <position position="509"/>
    </location>
</feature>
<proteinExistence type="predicted"/>
<dbReference type="AlphaFoldDB" id="A0A9W8IU41"/>
<keyword evidence="2" id="KW-1185">Reference proteome</keyword>
<sequence>MDLPPVAPISRFPVEVLTRILMVLNDDLFYEDHSPFETPDLPLLSVTQVCAEWRKILLNYPVFWTKIMLGGVSQKRLLEHMATHARGLPLDVKVYVDPYYDLYSTRTTNIDHVWGRAAKIRSLCIRASLPDMTYSCLGRHGTVIGAPLLERLTLETNRDANFPANTVDKVLYQIKAPRLREFASFNHPLPQCSLFPSTLQELHFVGEVAKSSHLLQYLPQFSELKRLTLRSVFADALPSAAQPIHLPGLMELKLHTNIEPLLYLLTNTKVHPHCKFDLCLDFCRPRGSLLGDLATAIGEKARCVLRGHPSEDPALDLELWKAGKVIFRLLAGSVNASPPHLQISIHDSRNDLTLTQNAGVFLILLQHIPAVAILKIRVFGSFDCCLTPIFVAAPMQTVTDLTLYDPQPYIWTEICTFKHTLPSFLPLQSLQVLRIAGKTNTMSRIKGSKLTGLTGIKQLLSSVRYRASTSFPLKVIDICGLDSQDPLHAALSEAAPTLEQLGVELQCGP</sequence>
<organism evidence="1 2">
    <name type="scientific">Candolleomyces eurysporus</name>
    <dbReference type="NCBI Taxonomy" id="2828524"/>
    <lineage>
        <taxon>Eukaryota</taxon>
        <taxon>Fungi</taxon>
        <taxon>Dikarya</taxon>
        <taxon>Basidiomycota</taxon>
        <taxon>Agaricomycotina</taxon>
        <taxon>Agaricomycetes</taxon>
        <taxon>Agaricomycetidae</taxon>
        <taxon>Agaricales</taxon>
        <taxon>Agaricineae</taxon>
        <taxon>Psathyrellaceae</taxon>
        <taxon>Candolleomyces</taxon>
    </lineage>
</organism>
<dbReference type="EMBL" id="JANBPK010001542">
    <property type="protein sequence ID" value="KAJ2921859.1"/>
    <property type="molecule type" value="Genomic_DNA"/>
</dbReference>
<reference evidence="1" key="1">
    <citation type="submission" date="2022-06" db="EMBL/GenBank/DDBJ databases">
        <title>Genome Sequence of Candolleomyces eurysporus.</title>
        <authorList>
            <person name="Buettner E."/>
        </authorList>
    </citation>
    <scope>NUCLEOTIDE SEQUENCE</scope>
    <source>
        <strain evidence="1">VTCC 930004</strain>
    </source>
</reference>
<evidence type="ECO:0008006" key="3">
    <source>
        <dbReference type="Google" id="ProtNLM"/>
    </source>
</evidence>
<comment type="caution">
    <text evidence="1">The sequence shown here is derived from an EMBL/GenBank/DDBJ whole genome shotgun (WGS) entry which is preliminary data.</text>
</comment>
<evidence type="ECO:0000313" key="1">
    <source>
        <dbReference type="EMBL" id="KAJ2921859.1"/>
    </source>
</evidence>
<dbReference type="Proteomes" id="UP001140091">
    <property type="component" value="Unassembled WGS sequence"/>
</dbReference>
<accession>A0A9W8IU41</accession>